<comment type="subcellular location">
    <subcellularLocation>
        <location evidence="1">Periplasm</location>
    </subcellularLocation>
</comment>
<proteinExistence type="inferred from homology"/>
<dbReference type="Gene3D" id="3.40.190.10">
    <property type="entry name" value="Periplasmic binding protein-like II"/>
    <property type="match status" value="1"/>
</dbReference>
<keyword evidence="3" id="KW-0732">Signal</keyword>
<comment type="similarity">
    <text evidence="2">Belongs to the bacterial solute-binding protein SsuA/TauA family.</text>
</comment>
<dbReference type="EMBL" id="LKCM01000341">
    <property type="protein sequence ID" value="KPQ41505.1"/>
    <property type="molecule type" value="Genomic_DNA"/>
</dbReference>
<accession>A0A0P7ZDE1</accession>
<evidence type="ECO:0000256" key="3">
    <source>
        <dbReference type="ARBA" id="ARBA00022729"/>
    </source>
</evidence>
<organism evidence="4 5">
    <name type="scientific">Candidatus Methanoperedens nitratireducens</name>
    <dbReference type="NCBI Taxonomy" id="1392998"/>
    <lineage>
        <taxon>Archaea</taxon>
        <taxon>Methanobacteriati</taxon>
        <taxon>Methanobacteriota</taxon>
        <taxon>Stenosarchaea group</taxon>
        <taxon>Methanomicrobia</taxon>
        <taxon>Methanosarcinales</taxon>
        <taxon>ANME-2 cluster</taxon>
        <taxon>Candidatus Methanoperedentaceae</taxon>
        <taxon>Candidatus Methanoperedens</taxon>
    </lineage>
</organism>
<dbReference type="PANTHER" id="PTHR30024">
    <property type="entry name" value="ALIPHATIC SULFONATES-BINDING PROTEIN-RELATED"/>
    <property type="match status" value="1"/>
</dbReference>
<dbReference type="Proteomes" id="UP000050360">
    <property type="component" value="Unassembled WGS sequence"/>
</dbReference>
<dbReference type="GO" id="GO:0042597">
    <property type="term" value="C:periplasmic space"/>
    <property type="evidence" value="ECO:0007669"/>
    <property type="project" value="UniProtKB-SubCell"/>
</dbReference>
<evidence type="ECO:0000313" key="4">
    <source>
        <dbReference type="EMBL" id="KPQ41505.1"/>
    </source>
</evidence>
<dbReference type="AlphaFoldDB" id="A0A0P7ZDE1"/>
<evidence type="ECO:0000256" key="2">
    <source>
        <dbReference type="ARBA" id="ARBA00010742"/>
    </source>
</evidence>
<evidence type="ECO:0000256" key="1">
    <source>
        <dbReference type="ARBA" id="ARBA00004418"/>
    </source>
</evidence>
<gene>
    <name evidence="4" type="ORF">MPEBLZ_03944</name>
</gene>
<dbReference type="Pfam" id="PF13379">
    <property type="entry name" value="NMT1_2"/>
    <property type="match status" value="1"/>
</dbReference>
<dbReference type="SUPFAM" id="SSF53850">
    <property type="entry name" value="Periplasmic binding protein-like II"/>
    <property type="match status" value="1"/>
</dbReference>
<protein>
    <submittedName>
        <fullName evidence="4">Alkanesulfonate transporter substrate-binding subunit</fullName>
    </submittedName>
</protein>
<reference evidence="4 5" key="1">
    <citation type="submission" date="2015-09" db="EMBL/GenBank/DDBJ databases">
        <title>A metagenomics-based metabolic model of nitrate-dependent anaerobic oxidation of methane by Methanoperedens-like archaea.</title>
        <authorList>
            <person name="Arshad A."/>
            <person name="Speth D.R."/>
            <person name="De Graaf R.M."/>
            <person name="Op Den Camp H.J."/>
            <person name="Jetten M.S."/>
            <person name="Welte C.U."/>
        </authorList>
    </citation>
    <scope>NUCLEOTIDE SEQUENCE [LARGE SCALE GENOMIC DNA]</scope>
</reference>
<sequence>MTMQDVTVIDVPAQESVDAIVSGRVDGVIVWEPYGSQIRVQMADRIVAFPVQSNQPGYGTIIGRNDWIGGHPEIVSRFLKSLAQAEDYLTHNPAQAKAILRKQLNYDDAITENNLASTPVLHLP</sequence>
<name>A0A0P7ZDE1_9EURY</name>
<dbReference type="PANTHER" id="PTHR30024:SF47">
    <property type="entry name" value="TAURINE-BINDING PERIPLASMIC PROTEIN"/>
    <property type="match status" value="1"/>
</dbReference>
<comment type="caution">
    <text evidence="4">The sequence shown here is derived from an EMBL/GenBank/DDBJ whole genome shotgun (WGS) entry which is preliminary data.</text>
</comment>
<evidence type="ECO:0000313" key="5">
    <source>
        <dbReference type="Proteomes" id="UP000050360"/>
    </source>
</evidence>